<evidence type="ECO:0000256" key="6">
    <source>
        <dbReference type="ARBA" id="ARBA00023157"/>
    </source>
</evidence>
<dbReference type="Pfam" id="PF21460">
    <property type="entry name" value="IL3Rb_N"/>
    <property type="match status" value="1"/>
</dbReference>
<proteinExistence type="predicted"/>
<accession>A0AAX6P7L5</accession>
<keyword evidence="8" id="KW-0325">Glycoprotein</keyword>
<evidence type="ECO:0000256" key="2">
    <source>
        <dbReference type="ARBA" id="ARBA00022692"/>
    </source>
</evidence>
<keyword evidence="13" id="KW-1185">Reference proteome</keyword>
<feature type="signal peptide" evidence="11">
    <location>
        <begin position="1"/>
        <end position="18"/>
    </location>
</feature>
<evidence type="ECO:0000256" key="4">
    <source>
        <dbReference type="ARBA" id="ARBA00022989"/>
    </source>
</evidence>
<comment type="subcellular location">
    <subcellularLocation>
        <location evidence="1">Membrane</location>
        <topology evidence="1">Single-pass type I membrane protein</topology>
    </subcellularLocation>
</comment>
<dbReference type="SUPFAM" id="SSF49265">
    <property type="entry name" value="Fibronectin type III"/>
    <property type="match status" value="4"/>
</dbReference>
<dbReference type="CDD" id="cd00063">
    <property type="entry name" value="FN3"/>
    <property type="match status" value="1"/>
</dbReference>
<feature type="compositionally biased region" description="Pro residues" evidence="9">
    <location>
        <begin position="562"/>
        <end position="573"/>
    </location>
</feature>
<dbReference type="GO" id="GO:0009897">
    <property type="term" value="C:external side of plasma membrane"/>
    <property type="evidence" value="ECO:0007669"/>
    <property type="project" value="TreeGrafter"/>
</dbReference>
<sequence>MALLPGPLLMALLALGWGNRVEGSEGTVPLQTLHCYNDYTSRIVCSWADTEAAGRLVNVTLHWRLNEDHPQLVSCDLTKDMVWSHCPSPPCVPRRCVIPYQGFSLDKNGYFSFQPDRLLHIQRTVTLAQHVQPPPPRDVQIYATGDQFLLTWSVALGGPKMSWLSQGDLEFEVVYKRLHESWENASTLHSSSSQVTLGPEILLPSSTYVARVRTRLAPHSSFSGRPSQWSREVHWDSQPGDKAQPQNLQCVFDGAHVLSCSWEVRSQVTSSVSFGLFYRPSPDAGEEECPQVQKEELDGLYTRQSCQIRVSSLRPHGQYMVAVRPRNEETFIKSSEHIQMAAPTLSMTKDGDRYTLHWEERNGRMTGPEIQVQHREDMATWEDSKTETLKNAHSMPLPPLQPATTYWDRVRVRPSPRDSYDGIWSEWSKEQGWTTEWVLPPWVLTLILVFVTLALLLALRFCGLCGYRLNRKWKEKIPNPSKSHLFQNGSAGLWLPDSMVAFVGRSAPHQGPGAGLFPELEGLCAVDHRDSEVSPLTTADPKVVCDPPSGSHSTPATTELPPEQPPSPQPGPPATQGRPEDQLATFDFNGPYLGPPHSCSLPDLVGQRAPPQGPKPALPGPLEYLCLPLRGQVQLVPLAQVTGQGQAAHEECLPEPGTQASPFLEAGGGPAPPASEPRGQAQDPEVSPVVLPISSGGPEHLVLASGCVTTADLALTLSTGASSVSLASAPGLQNPCLCPGLPPTGPPTAPPPEKPGFEGYVDLPPTMGPLSTTPLGSPVPSAPSSPVLSPGEPQADVALLSPTPEGLLVLQQVEDYCLPSSIGACQFPSQARPSVWARGSSDELS</sequence>
<keyword evidence="7" id="KW-0675">Receptor</keyword>
<evidence type="ECO:0000256" key="3">
    <source>
        <dbReference type="ARBA" id="ARBA00022729"/>
    </source>
</evidence>
<feature type="compositionally biased region" description="Polar residues" evidence="9">
    <location>
        <begin position="220"/>
        <end position="230"/>
    </location>
</feature>
<dbReference type="PANTHER" id="PTHR23037:SF22">
    <property type="entry name" value="CYTOKINE RECEPTOR COMMON SUBUNIT BETA"/>
    <property type="match status" value="1"/>
</dbReference>
<feature type="domain" description="Fibronectin type-III" evidence="12">
    <location>
        <begin position="339"/>
        <end position="441"/>
    </location>
</feature>
<reference evidence="14" key="1">
    <citation type="submission" date="2025-08" db="UniProtKB">
        <authorList>
            <consortium name="RefSeq"/>
        </authorList>
    </citation>
    <scope>IDENTIFICATION</scope>
</reference>
<evidence type="ECO:0000256" key="7">
    <source>
        <dbReference type="ARBA" id="ARBA00023170"/>
    </source>
</evidence>
<dbReference type="InterPro" id="IPR013783">
    <property type="entry name" value="Ig-like_fold"/>
</dbReference>
<dbReference type="InterPro" id="IPR003961">
    <property type="entry name" value="FN3_dom"/>
</dbReference>
<keyword evidence="5 10" id="KW-0472">Membrane</keyword>
<dbReference type="RefSeq" id="XP_004845735.1">
    <property type="nucleotide sequence ID" value="XM_004845678.3"/>
</dbReference>
<dbReference type="InterPro" id="IPR036116">
    <property type="entry name" value="FN3_sf"/>
</dbReference>
<feature type="compositionally biased region" description="Pro residues" evidence="9">
    <location>
        <begin position="740"/>
        <end position="754"/>
    </location>
</feature>
<dbReference type="PROSITE" id="PS01355">
    <property type="entry name" value="HEMATOPO_REC_S_F1"/>
    <property type="match status" value="1"/>
</dbReference>
<dbReference type="GO" id="GO:0016064">
    <property type="term" value="P:immunoglobulin mediated immune response"/>
    <property type="evidence" value="ECO:0007669"/>
    <property type="project" value="TreeGrafter"/>
</dbReference>
<evidence type="ECO:0000259" key="12">
    <source>
        <dbReference type="PROSITE" id="PS50853"/>
    </source>
</evidence>
<keyword evidence="4 10" id="KW-1133">Transmembrane helix</keyword>
<dbReference type="GeneID" id="101698455"/>
<evidence type="ECO:0000256" key="1">
    <source>
        <dbReference type="ARBA" id="ARBA00004479"/>
    </source>
</evidence>
<gene>
    <name evidence="14" type="primary">LOC101698455</name>
</gene>
<protein>
    <submittedName>
        <fullName evidence="14">Cytokine receptor common subunit beta-like isoform X1</fullName>
    </submittedName>
</protein>
<dbReference type="AlphaFoldDB" id="A0AAX6P7L5"/>
<feature type="chain" id="PRO_5043567909" evidence="11">
    <location>
        <begin position="19"/>
        <end position="845"/>
    </location>
</feature>
<feature type="region of interest" description="Disordered" evidence="9">
    <location>
        <begin position="738"/>
        <end position="797"/>
    </location>
</feature>
<dbReference type="SMART" id="SM00060">
    <property type="entry name" value="FN3"/>
    <property type="match status" value="3"/>
</dbReference>
<dbReference type="InterPro" id="IPR015321">
    <property type="entry name" value="TypeI_recpt_CBD"/>
</dbReference>
<organism evidence="13 14">
    <name type="scientific">Heterocephalus glaber</name>
    <name type="common">Naked mole rat</name>
    <dbReference type="NCBI Taxonomy" id="10181"/>
    <lineage>
        <taxon>Eukaryota</taxon>
        <taxon>Metazoa</taxon>
        <taxon>Chordata</taxon>
        <taxon>Craniata</taxon>
        <taxon>Vertebrata</taxon>
        <taxon>Euteleostomi</taxon>
        <taxon>Mammalia</taxon>
        <taxon>Eutheria</taxon>
        <taxon>Euarchontoglires</taxon>
        <taxon>Glires</taxon>
        <taxon>Rodentia</taxon>
        <taxon>Hystricomorpha</taxon>
        <taxon>Bathyergidae</taxon>
        <taxon>Heterocephalus</taxon>
    </lineage>
</organism>
<evidence type="ECO:0000256" key="9">
    <source>
        <dbReference type="SAM" id="MobiDB-lite"/>
    </source>
</evidence>
<feature type="region of interest" description="Disordered" evidence="9">
    <location>
        <begin position="219"/>
        <end position="241"/>
    </location>
</feature>
<dbReference type="InterPro" id="IPR048668">
    <property type="entry name" value="IL3RB_N"/>
</dbReference>
<feature type="domain" description="Fibronectin type-III" evidence="12">
    <location>
        <begin position="135"/>
        <end position="240"/>
    </location>
</feature>
<feature type="compositionally biased region" description="Low complexity" evidence="9">
    <location>
        <begin position="774"/>
        <end position="791"/>
    </location>
</feature>
<keyword evidence="3 11" id="KW-0732">Signal</keyword>
<evidence type="ECO:0000256" key="10">
    <source>
        <dbReference type="SAM" id="Phobius"/>
    </source>
</evidence>
<dbReference type="InterPro" id="IPR003531">
    <property type="entry name" value="Hempt_rcpt_S_F1_CS"/>
</dbReference>
<dbReference type="PANTHER" id="PTHR23037">
    <property type="entry name" value="CYTOKINE RECEPTOR"/>
    <property type="match status" value="1"/>
</dbReference>
<feature type="region of interest" description="Disordered" evidence="9">
    <location>
        <begin position="647"/>
        <end position="686"/>
    </location>
</feature>
<evidence type="ECO:0000256" key="11">
    <source>
        <dbReference type="SAM" id="SignalP"/>
    </source>
</evidence>
<feature type="region of interest" description="Disordered" evidence="9">
    <location>
        <begin position="531"/>
        <end position="617"/>
    </location>
</feature>
<dbReference type="KEGG" id="hgl:101698455"/>
<dbReference type="Proteomes" id="UP000694906">
    <property type="component" value="Unplaced"/>
</dbReference>
<evidence type="ECO:0000256" key="5">
    <source>
        <dbReference type="ARBA" id="ARBA00023136"/>
    </source>
</evidence>
<dbReference type="Gene3D" id="2.60.40.10">
    <property type="entry name" value="Immunoglobulins"/>
    <property type="match status" value="4"/>
</dbReference>
<dbReference type="PROSITE" id="PS50853">
    <property type="entry name" value="FN3"/>
    <property type="match status" value="2"/>
</dbReference>
<feature type="transmembrane region" description="Helical" evidence="10">
    <location>
        <begin position="442"/>
        <end position="467"/>
    </location>
</feature>
<feature type="region of interest" description="Disordered" evidence="9">
    <location>
        <begin position="824"/>
        <end position="845"/>
    </location>
</feature>
<evidence type="ECO:0000313" key="13">
    <source>
        <dbReference type="Proteomes" id="UP000694906"/>
    </source>
</evidence>
<evidence type="ECO:0000313" key="14">
    <source>
        <dbReference type="RefSeq" id="XP_004845735.1"/>
    </source>
</evidence>
<dbReference type="GO" id="GO:0004896">
    <property type="term" value="F:cytokine receptor activity"/>
    <property type="evidence" value="ECO:0007669"/>
    <property type="project" value="InterPro"/>
</dbReference>
<evidence type="ECO:0000256" key="8">
    <source>
        <dbReference type="ARBA" id="ARBA00023180"/>
    </source>
</evidence>
<keyword evidence="6" id="KW-1015">Disulfide bond</keyword>
<dbReference type="Pfam" id="PF09240">
    <property type="entry name" value="IL6Ra-bind"/>
    <property type="match status" value="1"/>
</dbReference>
<name>A0AAX6P7L5_HETGA</name>
<keyword evidence="2 10" id="KW-0812">Transmembrane</keyword>